<feature type="chain" id="PRO_5020630957" description="Fibronectin type-III domain-containing protein" evidence="1">
    <location>
        <begin position="21"/>
        <end position="310"/>
    </location>
</feature>
<keyword evidence="3" id="KW-1185">Reference proteome</keyword>
<evidence type="ECO:0008006" key="4">
    <source>
        <dbReference type="Google" id="ProtNLM"/>
    </source>
</evidence>
<dbReference type="EMBL" id="SMFV01000003">
    <property type="protein sequence ID" value="TCK04575.1"/>
    <property type="molecule type" value="Genomic_DNA"/>
</dbReference>
<feature type="signal peptide" evidence="1">
    <location>
        <begin position="1"/>
        <end position="20"/>
    </location>
</feature>
<dbReference type="OrthoDB" id="11573at2"/>
<evidence type="ECO:0000256" key="1">
    <source>
        <dbReference type="SAM" id="SignalP"/>
    </source>
</evidence>
<dbReference type="AlphaFoldDB" id="A0A4R1GDC4"/>
<gene>
    <name evidence="2" type="ORF">CLV27_1008</name>
</gene>
<sequence>MKKLLLFFPLLSLFSFTTCGSKGDPKPPFSKLPSPPRISIIQQSFKNPVVVWQKVTTFADGRKLPIPDRVSYVVSVNFGKRKVKVDKTFFSDPIPISDGERRCYAIIAIYDSYESEPSEPVCIIGKEPIEDKPRIKEVKSGDGFVAFTFEPYHDYSVEIFKNAHPPFVKPFKTLPPGTLNFKDEAVKNGSTYTYRFRFSKDSVKGALSKAITVTPLDTTPPLPPRAPIVLKSLKGCLVIWEPSPSADVSEYRVLVKGKRFSTNGKGIYFYFPECPRGNVFVVAVDKAGNLSKPVKAKEVVDEKSCSNNGK</sequence>
<accession>A0A4R1GDC4</accession>
<protein>
    <recommendedName>
        <fullName evidence="4">Fibronectin type-III domain-containing protein</fullName>
    </recommendedName>
</protein>
<evidence type="ECO:0000313" key="2">
    <source>
        <dbReference type="EMBL" id="TCK04575.1"/>
    </source>
</evidence>
<proteinExistence type="predicted"/>
<name>A0A4R1GDC4_9BACT</name>
<dbReference type="Proteomes" id="UP000295777">
    <property type="component" value="Unassembled WGS sequence"/>
</dbReference>
<evidence type="ECO:0000313" key="3">
    <source>
        <dbReference type="Proteomes" id="UP000295777"/>
    </source>
</evidence>
<organism evidence="2 3">
    <name type="scientific">Phorcysia thermohydrogeniphila</name>
    <dbReference type="NCBI Taxonomy" id="936138"/>
    <lineage>
        <taxon>Bacteria</taxon>
        <taxon>Pseudomonadati</taxon>
        <taxon>Aquificota</taxon>
        <taxon>Aquificia</taxon>
        <taxon>Desulfurobacteriales</taxon>
        <taxon>Desulfurobacteriaceae</taxon>
        <taxon>Phorcysia</taxon>
    </lineage>
</organism>
<dbReference type="RefSeq" id="WP_132526423.1">
    <property type="nucleotide sequence ID" value="NZ_SMFV01000003.1"/>
</dbReference>
<keyword evidence="1" id="KW-0732">Signal</keyword>
<reference evidence="2 3" key="1">
    <citation type="submission" date="2019-03" db="EMBL/GenBank/DDBJ databases">
        <title>Genomic Encyclopedia of Archaeal and Bacterial Type Strains, Phase II (KMG-II): from individual species to whole genera.</title>
        <authorList>
            <person name="Goeker M."/>
        </authorList>
    </citation>
    <scope>NUCLEOTIDE SEQUENCE [LARGE SCALE GENOMIC DNA]</scope>
    <source>
        <strain evidence="2 3">DSM 24425</strain>
    </source>
</reference>
<comment type="caution">
    <text evidence="2">The sequence shown here is derived from an EMBL/GenBank/DDBJ whole genome shotgun (WGS) entry which is preliminary data.</text>
</comment>